<gene>
    <name evidence="1" type="ORF">SASPL_138115</name>
</gene>
<proteinExistence type="predicted"/>
<accession>A0A8X8ZEP3</accession>
<reference evidence="1" key="2">
    <citation type="submission" date="2020-08" db="EMBL/GenBank/DDBJ databases">
        <title>Plant Genome Project.</title>
        <authorList>
            <person name="Zhang R.-G."/>
        </authorList>
    </citation>
    <scope>NUCLEOTIDE SEQUENCE</scope>
    <source>
        <strain evidence="1">Huo1</strain>
        <tissue evidence="1">Leaf</tissue>
    </source>
</reference>
<comment type="caution">
    <text evidence="1">The sequence shown here is derived from an EMBL/GenBank/DDBJ whole genome shotgun (WGS) entry which is preliminary data.</text>
</comment>
<evidence type="ECO:0000313" key="2">
    <source>
        <dbReference type="Proteomes" id="UP000298416"/>
    </source>
</evidence>
<dbReference type="EMBL" id="PNBA02000014">
    <property type="protein sequence ID" value="KAG6401264.1"/>
    <property type="molecule type" value="Genomic_DNA"/>
</dbReference>
<name>A0A8X8ZEP3_SALSN</name>
<reference evidence="1" key="1">
    <citation type="submission" date="2018-01" db="EMBL/GenBank/DDBJ databases">
        <authorList>
            <person name="Mao J.F."/>
        </authorList>
    </citation>
    <scope>NUCLEOTIDE SEQUENCE</scope>
    <source>
        <strain evidence="1">Huo1</strain>
        <tissue evidence="1">Leaf</tissue>
    </source>
</reference>
<protein>
    <submittedName>
        <fullName evidence="1">Uncharacterized protein</fullName>
    </submittedName>
</protein>
<sequence length="170" mass="20259">MLEFGEIESGDLAVEEVVAKENSGRREVGSKEPLKRLLERSRVWMVMGKEQMIGQKRELKLKSRVRRRGGRAGRRPERWLWERFMWARKERFGRVREVPERFFSSRQRCVTRGAPLWDVQATLCQWQQLVEGDQLRLREGDWEEMNDSKESCSSLLQHSIPFIEGRNKLR</sequence>
<dbReference type="Proteomes" id="UP000298416">
    <property type="component" value="Unassembled WGS sequence"/>
</dbReference>
<keyword evidence="2" id="KW-1185">Reference proteome</keyword>
<evidence type="ECO:0000313" key="1">
    <source>
        <dbReference type="EMBL" id="KAG6401264.1"/>
    </source>
</evidence>
<organism evidence="1">
    <name type="scientific">Salvia splendens</name>
    <name type="common">Scarlet sage</name>
    <dbReference type="NCBI Taxonomy" id="180675"/>
    <lineage>
        <taxon>Eukaryota</taxon>
        <taxon>Viridiplantae</taxon>
        <taxon>Streptophyta</taxon>
        <taxon>Embryophyta</taxon>
        <taxon>Tracheophyta</taxon>
        <taxon>Spermatophyta</taxon>
        <taxon>Magnoliopsida</taxon>
        <taxon>eudicotyledons</taxon>
        <taxon>Gunneridae</taxon>
        <taxon>Pentapetalae</taxon>
        <taxon>asterids</taxon>
        <taxon>lamiids</taxon>
        <taxon>Lamiales</taxon>
        <taxon>Lamiaceae</taxon>
        <taxon>Nepetoideae</taxon>
        <taxon>Mentheae</taxon>
        <taxon>Salviinae</taxon>
        <taxon>Salvia</taxon>
        <taxon>Salvia subgen. Calosphace</taxon>
        <taxon>core Calosphace</taxon>
    </lineage>
</organism>
<dbReference type="AlphaFoldDB" id="A0A8X8ZEP3"/>